<dbReference type="EMBL" id="CAAHCX010000001">
    <property type="protein sequence ID" value="VGL88966.1"/>
    <property type="molecule type" value="Genomic_DNA"/>
</dbReference>
<evidence type="ECO:0000313" key="4">
    <source>
        <dbReference type="EMBL" id="VGM23862.1"/>
    </source>
</evidence>
<dbReference type="Pfam" id="PF14213">
    <property type="entry name" value="DUF4325"/>
    <property type="match status" value="1"/>
</dbReference>
<accession>A0A486TCA1</accession>
<evidence type="ECO:0000313" key="5">
    <source>
        <dbReference type="Proteomes" id="UP000376235"/>
    </source>
</evidence>
<dbReference type="Proteomes" id="UP000376235">
    <property type="component" value="Unassembled WGS sequence"/>
</dbReference>
<dbReference type="AlphaFoldDB" id="A0A486TCA1"/>
<name>A0A486TCA1_KLEPN</name>
<dbReference type="InterPro" id="IPR025474">
    <property type="entry name" value="DUF4325"/>
</dbReference>
<evidence type="ECO:0000313" key="3">
    <source>
        <dbReference type="EMBL" id="VGL88966.1"/>
    </source>
</evidence>
<dbReference type="EMBL" id="CAAHDD010000004">
    <property type="protein sequence ID" value="VGM23862.1"/>
    <property type="molecule type" value="Genomic_DNA"/>
</dbReference>
<feature type="domain" description="DUF4325" evidence="1">
    <location>
        <begin position="28"/>
        <end position="86"/>
    </location>
</feature>
<dbReference type="RefSeq" id="WP_048287128.1">
    <property type="nucleotide sequence ID" value="NZ_CAAHCC010000004.1"/>
</dbReference>
<gene>
    <name evidence="4" type="ORF">SAMEA4873559_02373</name>
    <name evidence="2" type="ORF">SAMEA4873632_02855</name>
    <name evidence="3" type="ORF">SAMEA4873653_01408</name>
</gene>
<evidence type="ECO:0000313" key="2">
    <source>
        <dbReference type="EMBL" id="VGK92626.1"/>
    </source>
</evidence>
<dbReference type="EMBL" id="CAAHCC010000004">
    <property type="protein sequence ID" value="VGK92626.1"/>
    <property type="molecule type" value="Genomic_DNA"/>
</dbReference>
<protein>
    <recommendedName>
        <fullName evidence="1">DUF4325 domain-containing protein</fullName>
    </recommendedName>
</protein>
<evidence type="ECO:0000259" key="1">
    <source>
        <dbReference type="Pfam" id="PF14213"/>
    </source>
</evidence>
<reference evidence="4 5" key="1">
    <citation type="submission" date="2019-03" db="EMBL/GenBank/DDBJ databases">
        <authorList>
            <consortium name="Pathogen Informatics"/>
        </authorList>
    </citation>
    <scope>NUCLEOTIDE SEQUENCE</scope>
    <source>
        <strain evidence="4">5012STDY7626358</strain>
        <strain evidence="2 5">5012STDY7626430</strain>
        <strain evidence="3">5012STDY7626451</strain>
    </source>
</reference>
<proteinExistence type="predicted"/>
<organism evidence="4">
    <name type="scientific">Klebsiella pneumoniae</name>
    <dbReference type="NCBI Taxonomy" id="573"/>
    <lineage>
        <taxon>Bacteria</taxon>
        <taxon>Pseudomonadati</taxon>
        <taxon>Pseudomonadota</taxon>
        <taxon>Gammaproteobacteria</taxon>
        <taxon>Enterobacterales</taxon>
        <taxon>Enterobacteriaceae</taxon>
        <taxon>Klebsiella/Raoultella group</taxon>
        <taxon>Klebsiella</taxon>
        <taxon>Klebsiella pneumoniae complex</taxon>
    </lineage>
</organism>
<sequence length="110" mass="12562">MKTKNINVIKDFNSKPYGRYPDDGAGCGENFRKYLAGFLKEYDLVHVELTGYNRYGRSFIDEAFGGLIRVEGYTLSQLKKKLTYTHKDIKSIETLIDERLNKAESDAGRG</sequence>